<organism evidence="1">
    <name type="scientific">Spodoptera frugiperda</name>
    <name type="common">Fall armyworm</name>
    <dbReference type="NCBI Taxonomy" id="7108"/>
    <lineage>
        <taxon>Eukaryota</taxon>
        <taxon>Metazoa</taxon>
        <taxon>Ecdysozoa</taxon>
        <taxon>Arthropoda</taxon>
        <taxon>Hexapoda</taxon>
        <taxon>Insecta</taxon>
        <taxon>Pterygota</taxon>
        <taxon>Neoptera</taxon>
        <taxon>Endopterygota</taxon>
        <taxon>Lepidoptera</taxon>
        <taxon>Glossata</taxon>
        <taxon>Ditrysia</taxon>
        <taxon>Noctuoidea</taxon>
        <taxon>Noctuidae</taxon>
        <taxon>Amphipyrinae</taxon>
        <taxon>Spodoptera</taxon>
    </lineage>
</organism>
<dbReference type="AlphaFoldDB" id="A0A2H1W4X4"/>
<protein>
    <submittedName>
        <fullName evidence="1">SFRICE_021227</fullName>
    </submittedName>
</protein>
<dbReference type="EMBL" id="ODYU01006336">
    <property type="protein sequence ID" value="SOQ48098.1"/>
    <property type="molecule type" value="Genomic_DNA"/>
</dbReference>
<proteinExistence type="predicted"/>
<name>A0A2H1W4X4_SPOFR</name>
<sequence length="63" mass="7363">MSEVKHINKYQVLKEYDDIMFDKNVEFDSRSIILYNDCTKTYQLKLVNTADNKGARSSTVLLD</sequence>
<accession>A0A2H1W4X4</accession>
<gene>
    <name evidence="1" type="ORF">SFRICE_021227</name>
</gene>
<reference evidence="1" key="1">
    <citation type="submission" date="2016-07" db="EMBL/GenBank/DDBJ databases">
        <authorList>
            <person name="Bretaudeau A."/>
        </authorList>
    </citation>
    <scope>NUCLEOTIDE SEQUENCE</scope>
    <source>
        <strain evidence="1">Rice</strain>
        <tissue evidence="1">Whole body</tissue>
    </source>
</reference>
<evidence type="ECO:0000313" key="1">
    <source>
        <dbReference type="EMBL" id="SOQ48098.1"/>
    </source>
</evidence>